<gene>
    <name evidence="1" type="ORF">M9H77_11827</name>
</gene>
<dbReference type="Proteomes" id="UP001060085">
    <property type="component" value="Linkage Group LG03"/>
</dbReference>
<protein>
    <submittedName>
        <fullName evidence="1">Uncharacterized protein</fullName>
    </submittedName>
</protein>
<organism evidence="1 2">
    <name type="scientific">Catharanthus roseus</name>
    <name type="common">Madagascar periwinkle</name>
    <name type="synonym">Vinca rosea</name>
    <dbReference type="NCBI Taxonomy" id="4058"/>
    <lineage>
        <taxon>Eukaryota</taxon>
        <taxon>Viridiplantae</taxon>
        <taxon>Streptophyta</taxon>
        <taxon>Embryophyta</taxon>
        <taxon>Tracheophyta</taxon>
        <taxon>Spermatophyta</taxon>
        <taxon>Magnoliopsida</taxon>
        <taxon>eudicotyledons</taxon>
        <taxon>Gunneridae</taxon>
        <taxon>Pentapetalae</taxon>
        <taxon>asterids</taxon>
        <taxon>lamiids</taxon>
        <taxon>Gentianales</taxon>
        <taxon>Apocynaceae</taxon>
        <taxon>Rauvolfioideae</taxon>
        <taxon>Vinceae</taxon>
        <taxon>Catharanthinae</taxon>
        <taxon>Catharanthus</taxon>
    </lineage>
</organism>
<comment type="caution">
    <text evidence="1">The sequence shown here is derived from an EMBL/GenBank/DDBJ whole genome shotgun (WGS) entry which is preliminary data.</text>
</comment>
<reference evidence="2" key="1">
    <citation type="journal article" date="2023" name="Nat. Plants">
        <title>Single-cell RNA sequencing provides a high-resolution roadmap for understanding the multicellular compartmentation of specialized metabolism.</title>
        <authorList>
            <person name="Sun S."/>
            <person name="Shen X."/>
            <person name="Li Y."/>
            <person name="Li Y."/>
            <person name="Wang S."/>
            <person name="Li R."/>
            <person name="Zhang H."/>
            <person name="Shen G."/>
            <person name="Guo B."/>
            <person name="Wei J."/>
            <person name="Xu J."/>
            <person name="St-Pierre B."/>
            <person name="Chen S."/>
            <person name="Sun C."/>
        </authorList>
    </citation>
    <scope>NUCLEOTIDE SEQUENCE [LARGE SCALE GENOMIC DNA]</scope>
</reference>
<accession>A0ACC0BFR9</accession>
<evidence type="ECO:0000313" key="2">
    <source>
        <dbReference type="Proteomes" id="UP001060085"/>
    </source>
</evidence>
<evidence type="ECO:0000313" key="1">
    <source>
        <dbReference type="EMBL" id="KAI5671463.1"/>
    </source>
</evidence>
<keyword evidence="2" id="KW-1185">Reference proteome</keyword>
<proteinExistence type="predicted"/>
<name>A0ACC0BFR9_CATRO</name>
<sequence>MGSPCATSDLGLYLLPVILVWIYIAYSSEEDHTYWVTEHATHVELCISRDSTLGMTFFYPLRIYHHPEMITLDGIGISRESTSAIQHVVILGHLDTKQLGSTDR</sequence>
<dbReference type="EMBL" id="CM044703">
    <property type="protein sequence ID" value="KAI5671463.1"/>
    <property type="molecule type" value="Genomic_DNA"/>
</dbReference>